<dbReference type="AlphaFoldDB" id="A0A5D2DLJ4"/>
<reference evidence="1 2" key="1">
    <citation type="submission" date="2019-06" db="EMBL/GenBank/DDBJ databases">
        <title>WGS assembly of Gossypium darwinii.</title>
        <authorList>
            <person name="Chen Z.J."/>
            <person name="Sreedasyam A."/>
            <person name="Ando A."/>
            <person name="Song Q."/>
            <person name="De L."/>
            <person name="Hulse-Kemp A."/>
            <person name="Ding M."/>
            <person name="Ye W."/>
            <person name="Kirkbride R."/>
            <person name="Jenkins J."/>
            <person name="Plott C."/>
            <person name="Lovell J."/>
            <person name="Lin Y.-M."/>
            <person name="Vaughn R."/>
            <person name="Liu B."/>
            <person name="Li W."/>
            <person name="Simpson S."/>
            <person name="Scheffler B."/>
            <person name="Saski C."/>
            <person name="Grover C."/>
            <person name="Hu G."/>
            <person name="Conover J."/>
            <person name="Carlson J."/>
            <person name="Shu S."/>
            <person name="Boston L."/>
            <person name="Williams M."/>
            <person name="Peterson D."/>
            <person name="Mcgee K."/>
            <person name="Jones D."/>
            <person name="Wendel J."/>
            <person name="Stelly D."/>
            <person name="Grimwood J."/>
            <person name="Schmutz J."/>
        </authorList>
    </citation>
    <scope>NUCLEOTIDE SEQUENCE [LARGE SCALE GENOMIC DNA]</scope>
    <source>
        <strain evidence="1">1808015.09</strain>
    </source>
</reference>
<protein>
    <submittedName>
        <fullName evidence="1">Uncharacterized protein</fullName>
    </submittedName>
</protein>
<accession>A0A5D2DLJ4</accession>
<gene>
    <name evidence="1" type="ORF">ES288_D01G021300v1</name>
</gene>
<evidence type="ECO:0000313" key="2">
    <source>
        <dbReference type="Proteomes" id="UP000323506"/>
    </source>
</evidence>
<evidence type="ECO:0000313" key="1">
    <source>
        <dbReference type="EMBL" id="TYG81636.1"/>
    </source>
</evidence>
<keyword evidence="2" id="KW-1185">Reference proteome</keyword>
<sequence>MMSLYPFALLEFSGSFFTIGHPLMDTSFRCEKGRAWWYIVFSLGRSSRSKRSSLENTFKFPFSSVTSLSFSSLMISSKPLHSYIHSTSKCGEKVTQLTSLK</sequence>
<proteinExistence type="predicted"/>
<organism evidence="1 2">
    <name type="scientific">Gossypium darwinii</name>
    <name type="common">Darwin's cotton</name>
    <name type="synonym">Gossypium barbadense var. darwinii</name>
    <dbReference type="NCBI Taxonomy" id="34276"/>
    <lineage>
        <taxon>Eukaryota</taxon>
        <taxon>Viridiplantae</taxon>
        <taxon>Streptophyta</taxon>
        <taxon>Embryophyta</taxon>
        <taxon>Tracheophyta</taxon>
        <taxon>Spermatophyta</taxon>
        <taxon>Magnoliopsida</taxon>
        <taxon>eudicotyledons</taxon>
        <taxon>Gunneridae</taxon>
        <taxon>Pentapetalae</taxon>
        <taxon>rosids</taxon>
        <taxon>malvids</taxon>
        <taxon>Malvales</taxon>
        <taxon>Malvaceae</taxon>
        <taxon>Malvoideae</taxon>
        <taxon>Gossypium</taxon>
    </lineage>
</organism>
<name>A0A5D2DLJ4_GOSDA</name>
<dbReference type="Proteomes" id="UP000323506">
    <property type="component" value="Chromosome D01"/>
</dbReference>
<dbReference type="EMBL" id="CM017701">
    <property type="protein sequence ID" value="TYG81636.1"/>
    <property type="molecule type" value="Genomic_DNA"/>
</dbReference>